<reference evidence="2 3" key="1">
    <citation type="submission" date="2024-02" db="EMBL/GenBank/DDBJ databases">
        <title>de novo genome assembly of Solanum bulbocastanum strain 11H21.</title>
        <authorList>
            <person name="Hosaka A.J."/>
        </authorList>
    </citation>
    <scope>NUCLEOTIDE SEQUENCE [LARGE SCALE GENOMIC DNA]</scope>
    <source>
        <tissue evidence="2">Young leaves</tissue>
    </source>
</reference>
<evidence type="ECO:0000313" key="2">
    <source>
        <dbReference type="EMBL" id="KAK6788318.1"/>
    </source>
</evidence>
<evidence type="ECO:0000313" key="3">
    <source>
        <dbReference type="Proteomes" id="UP001371456"/>
    </source>
</evidence>
<keyword evidence="3" id="KW-1185">Reference proteome</keyword>
<proteinExistence type="predicted"/>
<dbReference type="EMBL" id="JBANQN010000006">
    <property type="protein sequence ID" value="KAK6788318.1"/>
    <property type="molecule type" value="Genomic_DNA"/>
</dbReference>
<evidence type="ECO:0000256" key="1">
    <source>
        <dbReference type="SAM" id="MobiDB-lite"/>
    </source>
</evidence>
<sequence>MSKKFDHTPRKSLRLVESTLK</sequence>
<comment type="caution">
    <text evidence="2">The sequence shown here is derived from an EMBL/GenBank/DDBJ whole genome shotgun (WGS) entry which is preliminary data.</text>
</comment>
<protein>
    <submittedName>
        <fullName evidence="2">Uncharacterized protein</fullName>
    </submittedName>
</protein>
<gene>
    <name evidence="2" type="ORF">RDI58_016843</name>
</gene>
<organism evidence="2 3">
    <name type="scientific">Solanum bulbocastanum</name>
    <name type="common">Wild potato</name>
    <dbReference type="NCBI Taxonomy" id="147425"/>
    <lineage>
        <taxon>Eukaryota</taxon>
        <taxon>Viridiplantae</taxon>
        <taxon>Streptophyta</taxon>
        <taxon>Embryophyta</taxon>
        <taxon>Tracheophyta</taxon>
        <taxon>Spermatophyta</taxon>
        <taxon>Magnoliopsida</taxon>
        <taxon>eudicotyledons</taxon>
        <taxon>Gunneridae</taxon>
        <taxon>Pentapetalae</taxon>
        <taxon>asterids</taxon>
        <taxon>lamiids</taxon>
        <taxon>Solanales</taxon>
        <taxon>Solanaceae</taxon>
        <taxon>Solanoideae</taxon>
        <taxon>Solaneae</taxon>
        <taxon>Solanum</taxon>
    </lineage>
</organism>
<dbReference type="AlphaFoldDB" id="A0AAN8TP84"/>
<dbReference type="Proteomes" id="UP001371456">
    <property type="component" value="Unassembled WGS sequence"/>
</dbReference>
<feature type="region of interest" description="Disordered" evidence="1">
    <location>
        <begin position="1"/>
        <end position="21"/>
    </location>
</feature>
<accession>A0AAN8TP84</accession>
<name>A0AAN8TP84_SOLBU</name>